<dbReference type="AlphaFoldDB" id="A0A5C5YJ70"/>
<protein>
    <recommendedName>
        <fullName evidence="4">DoxX</fullName>
    </recommendedName>
</protein>
<dbReference type="Proteomes" id="UP000318053">
    <property type="component" value="Unassembled WGS sequence"/>
</dbReference>
<keyword evidence="1" id="KW-0472">Membrane</keyword>
<proteinExistence type="predicted"/>
<sequence>MAKILLLPLRLAVGYGLSPRILGYLAIAMLVLLRITIGFHFLSEGSEKFRDDNWSAKPFFANAKGPFANDFRQMVWDYDGATRLDKNQTQIVWATYRNQIADHFGFDEKQQAAAQDNYIKAVDQYDYVIELNANAVQEYRLGLDRIAKLDADPVRDGVTSLGGQREMVRKELRDLISATLSQIDLIWENYETAQNQLATDEQLASRPPYKLVRPRLAMMDTSVIDRIVPYFDVIMGWCLIVGLFTPVAALAVGAFLFSVFLSQYPPTTGPGSSNYQLIESLACFVLAATGAGRFAGLDFFLHLIVRKVYSPGEAARTV</sequence>
<evidence type="ECO:0008006" key="4">
    <source>
        <dbReference type="Google" id="ProtNLM"/>
    </source>
</evidence>
<accession>A0A5C5YJ70</accession>
<keyword evidence="3" id="KW-1185">Reference proteome</keyword>
<organism evidence="2 3">
    <name type="scientific">Allorhodopirellula solitaria</name>
    <dbReference type="NCBI Taxonomy" id="2527987"/>
    <lineage>
        <taxon>Bacteria</taxon>
        <taxon>Pseudomonadati</taxon>
        <taxon>Planctomycetota</taxon>
        <taxon>Planctomycetia</taxon>
        <taxon>Pirellulales</taxon>
        <taxon>Pirellulaceae</taxon>
        <taxon>Allorhodopirellula</taxon>
    </lineage>
</organism>
<feature type="transmembrane region" description="Helical" evidence="1">
    <location>
        <begin position="277"/>
        <end position="301"/>
    </location>
</feature>
<dbReference type="RefSeq" id="WP_146389316.1">
    <property type="nucleotide sequence ID" value="NZ_SJPK01000001.1"/>
</dbReference>
<dbReference type="EMBL" id="SJPK01000001">
    <property type="protein sequence ID" value="TWT74907.1"/>
    <property type="molecule type" value="Genomic_DNA"/>
</dbReference>
<name>A0A5C5YJ70_9BACT</name>
<evidence type="ECO:0000256" key="1">
    <source>
        <dbReference type="SAM" id="Phobius"/>
    </source>
</evidence>
<evidence type="ECO:0000313" key="2">
    <source>
        <dbReference type="EMBL" id="TWT74907.1"/>
    </source>
</evidence>
<feature type="transmembrane region" description="Helical" evidence="1">
    <location>
        <begin position="24"/>
        <end position="42"/>
    </location>
</feature>
<reference evidence="2 3" key="1">
    <citation type="submission" date="2019-02" db="EMBL/GenBank/DDBJ databases">
        <title>Deep-cultivation of Planctomycetes and their phenomic and genomic characterization uncovers novel biology.</title>
        <authorList>
            <person name="Wiegand S."/>
            <person name="Jogler M."/>
            <person name="Boedeker C."/>
            <person name="Pinto D."/>
            <person name="Vollmers J."/>
            <person name="Rivas-Marin E."/>
            <person name="Kohn T."/>
            <person name="Peeters S.H."/>
            <person name="Heuer A."/>
            <person name="Rast P."/>
            <person name="Oberbeckmann S."/>
            <person name="Bunk B."/>
            <person name="Jeske O."/>
            <person name="Meyerdierks A."/>
            <person name="Storesund J.E."/>
            <person name="Kallscheuer N."/>
            <person name="Luecker S."/>
            <person name="Lage O.M."/>
            <person name="Pohl T."/>
            <person name="Merkel B.J."/>
            <person name="Hornburger P."/>
            <person name="Mueller R.-W."/>
            <person name="Bruemmer F."/>
            <person name="Labrenz M."/>
            <person name="Spormann A.M."/>
            <person name="Op Den Camp H."/>
            <person name="Overmann J."/>
            <person name="Amann R."/>
            <person name="Jetten M.S.M."/>
            <person name="Mascher T."/>
            <person name="Medema M.H."/>
            <person name="Devos D.P."/>
            <person name="Kaster A.-K."/>
            <person name="Ovreas L."/>
            <person name="Rohde M."/>
            <person name="Galperin M.Y."/>
            <person name="Jogler C."/>
        </authorList>
    </citation>
    <scope>NUCLEOTIDE SEQUENCE [LARGE SCALE GENOMIC DNA]</scope>
    <source>
        <strain evidence="2 3">CA85</strain>
    </source>
</reference>
<dbReference type="OrthoDB" id="262907at2"/>
<feature type="transmembrane region" description="Helical" evidence="1">
    <location>
        <begin position="234"/>
        <end position="257"/>
    </location>
</feature>
<gene>
    <name evidence="2" type="ORF">CA85_01950</name>
</gene>
<evidence type="ECO:0000313" key="3">
    <source>
        <dbReference type="Proteomes" id="UP000318053"/>
    </source>
</evidence>
<comment type="caution">
    <text evidence="2">The sequence shown here is derived from an EMBL/GenBank/DDBJ whole genome shotgun (WGS) entry which is preliminary data.</text>
</comment>
<keyword evidence="1" id="KW-1133">Transmembrane helix</keyword>
<keyword evidence="1" id="KW-0812">Transmembrane</keyword>